<evidence type="ECO:0000256" key="1">
    <source>
        <dbReference type="SAM" id="MobiDB-lite"/>
    </source>
</evidence>
<dbReference type="InterPro" id="IPR058078">
    <property type="entry name" value="Cj0814-like"/>
</dbReference>
<dbReference type="NCBIfam" id="NF046095">
    <property type="entry name" value="flg_dep_Cj0814"/>
    <property type="match status" value="1"/>
</dbReference>
<dbReference type="AlphaFoldDB" id="A0A7U8G8Z8"/>
<proteinExistence type="predicted"/>
<dbReference type="RefSeq" id="WP_257440997.1">
    <property type="nucleotide sequence ID" value="NZ_JANKIL010000005.1"/>
</dbReference>
<feature type="region of interest" description="Disordered" evidence="1">
    <location>
        <begin position="286"/>
        <end position="306"/>
    </location>
</feature>
<sequence>MTLNLNNYANINNGIYASIPKFEREKSHNEFLGYKIDQEGFFMSDFNRAMNLPLSYKIHSKSIENFLTYQNSTHFSKLDLKQTIQNAYKLFSGLIDGSKEQFSPLDLNHIPQAFEFDKNSLNITKIYSFDKKEYENFIHNVYENYSPKNNTILTTTFFSLDTKALSENLFSYLPYDINQKAYIDENGNISTSGLFMAFMSNQKIDHYIAEGETNLFGKLQGLDKNIDKSEVDNLWKFLNEYSEYFDPSELFFGILRQNLSIEDFKQLAFSKKSQVLLNEQNVSSEIPSKKTPIQSESQNKETYKDDNAKNELLKKLLENKFGKSEELELLFGIKFSDDKTGEFSKILSKNTPKSVDIKA</sequence>
<name>A0A7U8G8Z8_CAMUP</name>
<feature type="compositionally biased region" description="Polar residues" evidence="1">
    <location>
        <begin position="286"/>
        <end position="297"/>
    </location>
</feature>
<evidence type="ECO:0000313" key="3">
    <source>
        <dbReference type="Proteomes" id="UP000535305"/>
    </source>
</evidence>
<keyword evidence="3" id="KW-1185">Reference proteome</keyword>
<gene>
    <name evidence="2" type="ORF">CT510_05945</name>
</gene>
<reference evidence="2 3" key="1">
    <citation type="submission" date="2018-06" db="EMBL/GenBank/DDBJ databases">
        <authorList>
            <consortium name="PulseNet: The National Subtyping Network for Foodborne Disease Surveillance"/>
            <person name="Tarr C.L."/>
            <person name="Trees E."/>
            <person name="Katz L.S."/>
            <person name="Carleton-Romer H.A."/>
            <person name="Stroika S."/>
            <person name="Kucerova Z."/>
            <person name="Roache K.F."/>
            <person name="Sabol A.L."/>
            <person name="Besser J."/>
            <person name="Gerner-Smidt P."/>
        </authorList>
    </citation>
    <scope>NUCLEOTIDE SEQUENCE [LARGE SCALE GENOMIC DNA]</scope>
    <source>
        <strain evidence="2 3">PNUSAC003104</strain>
    </source>
</reference>
<dbReference type="EMBL" id="AABVLA010000022">
    <property type="protein sequence ID" value="EAJ1622192.1"/>
    <property type="molecule type" value="Genomic_DNA"/>
</dbReference>
<accession>A0A7U8G8Z8</accession>
<evidence type="ECO:0000313" key="2">
    <source>
        <dbReference type="EMBL" id="EAJ1622192.1"/>
    </source>
</evidence>
<protein>
    <submittedName>
        <fullName evidence="2">Uncharacterized protein</fullName>
    </submittedName>
</protein>
<organism evidence="2 3">
    <name type="scientific">Campylobacter upsaliensis</name>
    <dbReference type="NCBI Taxonomy" id="28080"/>
    <lineage>
        <taxon>Bacteria</taxon>
        <taxon>Pseudomonadati</taxon>
        <taxon>Campylobacterota</taxon>
        <taxon>Epsilonproteobacteria</taxon>
        <taxon>Campylobacterales</taxon>
        <taxon>Campylobacteraceae</taxon>
        <taxon>Campylobacter</taxon>
    </lineage>
</organism>
<comment type="caution">
    <text evidence="2">The sequence shown here is derived from an EMBL/GenBank/DDBJ whole genome shotgun (WGS) entry which is preliminary data.</text>
</comment>
<dbReference type="Proteomes" id="UP000535305">
    <property type="component" value="Unassembled WGS sequence"/>
</dbReference>